<evidence type="ECO:0000256" key="1">
    <source>
        <dbReference type="ARBA" id="ARBA00005005"/>
    </source>
</evidence>
<keyword evidence="4" id="KW-0442">Lipid degradation</keyword>
<dbReference type="Gene3D" id="3.90.226.10">
    <property type="entry name" value="2-enoyl-CoA Hydratase, Chain A, domain 1"/>
    <property type="match status" value="1"/>
</dbReference>
<dbReference type="FunFam" id="3.40.50.720:FF:000009">
    <property type="entry name" value="Fatty oxidation complex, alpha subunit"/>
    <property type="match status" value="1"/>
</dbReference>
<dbReference type="InterPro" id="IPR008927">
    <property type="entry name" value="6-PGluconate_DH-like_C_sf"/>
</dbReference>
<feature type="domain" description="3-hydroxyacyl-CoA dehydrogenase NAD binding" evidence="12">
    <location>
        <begin position="318"/>
        <end position="496"/>
    </location>
</feature>
<dbReference type="EMBL" id="VWXT01000572">
    <property type="protein sequence ID" value="KAA6170415.1"/>
    <property type="molecule type" value="Genomic_DNA"/>
</dbReference>
<evidence type="ECO:0000259" key="11">
    <source>
        <dbReference type="Pfam" id="PF00725"/>
    </source>
</evidence>
<evidence type="ECO:0000256" key="3">
    <source>
        <dbReference type="ARBA" id="ARBA00022832"/>
    </source>
</evidence>
<dbReference type="GO" id="GO:0016509">
    <property type="term" value="F:long-chain (3S)-3-hydroxyacyl-CoA dehydrogenase (NAD+) activity"/>
    <property type="evidence" value="ECO:0007669"/>
    <property type="project" value="TreeGrafter"/>
</dbReference>
<evidence type="ECO:0000256" key="2">
    <source>
        <dbReference type="ARBA" id="ARBA00007005"/>
    </source>
</evidence>
<evidence type="ECO:0000256" key="10">
    <source>
        <dbReference type="ARBA" id="ARBA00049556"/>
    </source>
</evidence>
<protein>
    <submittedName>
        <fullName evidence="13">3-hydroxyacyl-CoA dehydrogenase</fullName>
    </submittedName>
</protein>
<dbReference type="Pfam" id="PF00378">
    <property type="entry name" value="ECH_1"/>
    <property type="match status" value="1"/>
</dbReference>
<accession>A0A5M8EHR5</accession>
<dbReference type="UniPathway" id="UPA00659"/>
<evidence type="ECO:0000259" key="12">
    <source>
        <dbReference type="Pfam" id="PF02737"/>
    </source>
</evidence>
<keyword evidence="7" id="KW-0443">Lipid metabolism</keyword>
<dbReference type="Gene3D" id="3.40.50.720">
    <property type="entry name" value="NAD(P)-binding Rossmann-like Domain"/>
    <property type="match status" value="1"/>
</dbReference>
<dbReference type="SUPFAM" id="SSF52096">
    <property type="entry name" value="ClpP/crotonase"/>
    <property type="match status" value="1"/>
</dbReference>
<dbReference type="PANTHER" id="PTHR43612">
    <property type="entry name" value="TRIFUNCTIONAL ENZYME SUBUNIT ALPHA"/>
    <property type="match status" value="1"/>
</dbReference>
<dbReference type="GO" id="GO:0070403">
    <property type="term" value="F:NAD+ binding"/>
    <property type="evidence" value="ECO:0007669"/>
    <property type="project" value="InterPro"/>
</dbReference>
<evidence type="ECO:0000313" key="14">
    <source>
        <dbReference type="Proteomes" id="UP000323909"/>
    </source>
</evidence>
<dbReference type="FunFam" id="1.10.1040.50:FF:000005">
    <property type="entry name" value="Probable 3-hydroxyacyl-CoA dehydrogenase"/>
    <property type="match status" value="1"/>
</dbReference>
<dbReference type="GO" id="GO:0004300">
    <property type="term" value="F:enoyl-CoA hydratase activity"/>
    <property type="evidence" value="ECO:0007669"/>
    <property type="project" value="TreeGrafter"/>
</dbReference>
<sequence length="715" mass="76630">MTQAIRYEKGQDQIAVLTLDMPGQSANTMNAVYREAMAATVARLEAEKHTLAGVIVTSAKKTFFAGGDLNELIKVDKAHAKDFYDSVLVLKAQLRRLETLGKPVVAAINGAALGGGWEICLACHHRVALDNPSVQLGLPEVTLGLLPGGGGVVRMVRMLGLEKALPYLLEGKKVRPQQALQAGLIDELAADLDELLAKSRAWILANPEAKQPWDTKTFQIPGGTPSNPKVAQMLAIAPSILRSKTNGCFPAPENILSAAVEGAQVDFDTAHLIETRYFTELVTGQVAKNMIGTFWFQLNEINAGRSRPQGFATYVTRKVGVLGAGMMGAGIAYVSASAGIDVVLKDISLAAAEKGKAHTAALLDKKVSRGQLTAGQRESILARIHPTQDDADLGGCDLIIEAVFEDRDLKAKVSAAAHRVVGSDAVIASNTSTLPISGLATAVPDPGKFIGLHFFSPVDKMPLVEIIKGAHTSEETLARGFDFVLQIKKTPIVVNDSRGFFTSRVFGTFTNEGIAMLGEGVAAPMIETEARKAGMPVGPLAVSDEVSLSLMSHIRQQTAKDLQAEGKTVPTHPATVVIELLVNEYKRAGKAAGGGFYEYPAGGQKHLWPELKARFERADQQIPAQDVRDRLLFIQAIETVRCVEEGVLMSTADANVGSIFGIGFAAWSGGALQFINQYGLNDFIARSRYLAEQYGERFTPPALLLEKAARGEVFR</sequence>
<dbReference type="InterPro" id="IPR001753">
    <property type="entry name" value="Enoyl-CoA_hydra/iso"/>
</dbReference>
<dbReference type="Pfam" id="PF00725">
    <property type="entry name" value="3HCDH"/>
    <property type="match status" value="1"/>
</dbReference>
<dbReference type="SUPFAM" id="SSF48179">
    <property type="entry name" value="6-phosphogluconate dehydrogenase C-terminal domain-like"/>
    <property type="match status" value="2"/>
</dbReference>
<keyword evidence="9" id="KW-0511">Multifunctional enzyme</keyword>
<dbReference type="PANTHER" id="PTHR43612:SF3">
    <property type="entry name" value="TRIFUNCTIONAL ENZYME SUBUNIT ALPHA, MITOCHONDRIAL"/>
    <property type="match status" value="1"/>
</dbReference>
<evidence type="ECO:0000256" key="9">
    <source>
        <dbReference type="ARBA" id="ARBA00023268"/>
    </source>
</evidence>
<keyword evidence="8" id="KW-0456">Lyase</keyword>
<dbReference type="GO" id="GO:0006635">
    <property type="term" value="P:fatty acid beta-oxidation"/>
    <property type="evidence" value="ECO:0007669"/>
    <property type="project" value="UniProtKB-UniPathway"/>
</dbReference>
<dbReference type="InterPro" id="IPR036291">
    <property type="entry name" value="NAD(P)-bd_dom_sf"/>
</dbReference>
<name>A0A5M8EHR5_PSEVE</name>
<keyword evidence="5" id="KW-0560">Oxidoreductase</keyword>
<dbReference type="InterPro" id="IPR006176">
    <property type="entry name" value="3-OHacyl-CoA_DH_NAD-bd"/>
</dbReference>
<organism evidence="13 14">
    <name type="scientific">Pseudomonas veronii</name>
    <dbReference type="NCBI Taxonomy" id="76761"/>
    <lineage>
        <taxon>Bacteria</taxon>
        <taxon>Pseudomonadati</taxon>
        <taxon>Pseudomonadota</taxon>
        <taxon>Gammaproteobacteria</taxon>
        <taxon>Pseudomonadales</taxon>
        <taxon>Pseudomonadaceae</taxon>
        <taxon>Pseudomonas</taxon>
    </lineage>
</organism>
<comment type="pathway">
    <text evidence="1">Lipid metabolism; fatty acid beta-oxidation.</text>
</comment>
<dbReference type="SUPFAM" id="SSF51735">
    <property type="entry name" value="NAD(P)-binding Rossmann-fold domains"/>
    <property type="match status" value="1"/>
</dbReference>
<gene>
    <name evidence="13" type="ORF">F3K53_28100</name>
</gene>
<dbReference type="FunFam" id="3.90.226.10:FF:000047">
    <property type="entry name" value="Probable 3-hydroxyacyl-CoA dehydrogenase"/>
    <property type="match status" value="1"/>
</dbReference>
<dbReference type="CDD" id="cd06558">
    <property type="entry name" value="crotonase-like"/>
    <property type="match status" value="1"/>
</dbReference>
<proteinExistence type="inferred from homology"/>
<dbReference type="Pfam" id="PF02737">
    <property type="entry name" value="3HCDH_N"/>
    <property type="match status" value="1"/>
</dbReference>
<dbReference type="InterPro" id="IPR006108">
    <property type="entry name" value="3HC_DH_C"/>
</dbReference>
<comment type="caution">
    <text evidence="13">The sequence shown here is derived from an EMBL/GenBank/DDBJ whole genome shotgun (WGS) entry which is preliminary data.</text>
</comment>
<dbReference type="RefSeq" id="WP_150055912.1">
    <property type="nucleotide sequence ID" value="NZ_VWXT01000572.1"/>
</dbReference>
<dbReference type="InterPro" id="IPR029045">
    <property type="entry name" value="ClpP/crotonase-like_dom_sf"/>
</dbReference>
<comment type="catalytic activity">
    <reaction evidence="10">
        <text>a (3S)-3-hydroxyacyl-CoA + NAD(+) = a 3-oxoacyl-CoA + NADH + H(+)</text>
        <dbReference type="Rhea" id="RHEA:22432"/>
        <dbReference type="ChEBI" id="CHEBI:15378"/>
        <dbReference type="ChEBI" id="CHEBI:57318"/>
        <dbReference type="ChEBI" id="CHEBI:57540"/>
        <dbReference type="ChEBI" id="CHEBI:57945"/>
        <dbReference type="ChEBI" id="CHEBI:90726"/>
        <dbReference type="EC" id="1.1.1.35"/>
    </reaction>
</comment>
<evidence type="ECO:0000256" key="4">
    <source>
        <dbReference type="ARBA" id="ARBA00022963"/>
    </source>
</evidence>
<keyword evidence="6" id="KW-0520">NAD</keyword>
<dbReference type="Proteomes" id="UP000323909">
    <property type="component" value="Unassembled WGS sequence"/>
</dbReference>
<keyword evidence="3" id="KW-0276">Fatty acid metabolism</keyword>
<evidence type="ECO:0000256" key="8">
    <source>
        <dbReference type="ARBA" id="ARBA00023239"/>
    </source>
</evidence>
<feature type="domain" description="3-hydroxyacyl-CoA dehydrogenase C-terminal" evidence="11">
    <location>
        <begin position="499"/>
        <end position="599"/>
    </location>
</feature>
<dbReference type="Gene3D" id="1.10.1040.50">
    <property type="match status" value="1"/>
</dbReference>
<evidence type="ECO:0000256" key="6">
    <source>
        <dbReference type="ARBA" id="ARBA00023027"/>
    </source>
</evidence>
<evidence type="ECO:0000313" key="13">
    <source>
        <dbReference type="EMBL" id="KAA6170415.1"/>
    </source>
</evidence>
<evidence type="ECO:0000256" key="7">
    <source>
        <dbReference type="ARBA" id="ARBA00023098"/>
    </source>
</evidence>
<dbReference type="InterPro" id="IPR050136">
    <property type="entry name" value="FA_oxidation_alpha_subunit"/>
</dbReference>
<evidence type="ECO:0000256" key="5">
    <source>
        <dbReference type="ARBA" id="ARBA00023002"/>
    </source>
</evidence>
<reference evidence="13 14" key="1">
    <citation type="submission" date="2019-09" db="EMBL/GenBank/DDBJ databases">
        <title>Genomic sequencing of 4 copper resistant soil isolates.</title>
        <authorList>
            <person name="Havryliuk O."/>
        </authorList>
    </citation>
    <scope>NUCLEOTIDE SEQUENCE [LARGE SCALE GENOMIC DNA]</scope>
    <source>
        <strain evidence="13 14">UKR4</strain>
    </source>
</reference>
<comment type="similarity">
    <text evidence="2">In the central section; belongs to the 3-hydroxyacyl-CoA dehydrogenase family.</text>
</comment>
<dbReference type="AlphaFoldDB" id="A0A5M8EHR5"/>